<sequence length="146" mass="15906">MYHSTSSPTYYVTSTSLYSAAHHTGLLPWCQYRHKQVFCLSTWSASVTPVDYIATSTASVTPVDYIAICTASVTPVDYIATCTASVTPVDYIATCAATVTIIATDFRSVCSWKNTSDTNIITLHGRSFSIDDDDDDDDHAEKAVVK</sequence>
<accession>A0A2T7PQ32</accession>
<comment type="caution">
    <text evidence="1">The sequence shown here is derived from an EMBL/GenBank/DDBJ whole genome shotgun (WGS) entry which is preliminary data.</text>
</comment>
<gene>
    <name evidence="1" type="ORF">C0Q70_02499</name>
</gene>
<dbReference type="AlphaFoldDB" id="A0A2T7PQ32"/>
<organism evidence="1 2">
    <name type="scientific">Pomacea canaliculata</name>
    <name type="common">Golden apple snail</name>
    <dbReference type="NCBI Taxonomy" id="400727"/>
    <lineage>
        <taxon>Eukaryota</taxon>
        <taxon>Metazoa</taxon>
        <taxon>Spiralia</taxon>
        <taxon>Lophotrochozoa</taxon>
        <taxon>Mollusca</taxon>
        <taxon>Gastropoda</taxon>
        <taxon>Caenogastropoda</taxon>
        <taxon>Architaenioglossa</taxon>
        <taxon>Ampullarioidea</taxon>
        <taxon>Ampullariidae</taxon>
        <taxon>Pomacea</taxon>
    </lineage>
</organism>
<proteinExistence type="predicted"/>
<reference evidence="1 2" key="1">
    <citation type="submission" date="2018-04" db="EMBL/GenBank/DDBJ databases">
        <title>The genome of golden apple snail Pomacea canaliculata provides insight into stress tolerance and invasive adaptation.</title>
        <authorList>
            <person name="Liu C."/>
            <person name="Liu B."/>
            <person name="Ren Y."/>
            <person name="Zhang Y."/>
            <person name="Wang H."/>
            <person name="Li S."/>
            <person name="Jiang F."/>
            <person name="Yin L."/>
            <person name="Zhang G."/>
            <person name="Qian W."/>
            <person name="Fan W."/>
        </authorList>
    </citation>
    <scope>NUCLEOTIDE SEQUENCE [LARGE SCALE GENOMIC DNA]</scope>
    <source>
        <strain evidence="1">SZHN2017</strain>
        <tissue evidence="1">Muscle</tissue>
    </source>
</reference>
<protein>
    <submittedName>
        <fullName evidence="1">Uncharacterized protein</fullName>
    </submittedName>
</protein>
<evidence type="ECO:0000313" key="1">
    <source>
        <dbReference type="EMBL" id="PVD35536.1"/>
    </source>
</evidence>
<name>A0A2T7PQ32_POMCA</name>
<evidence type="ECO:0000313" key="2">
    <source>
        <dbReference type="Proteomes" id="UP000245119"/>
    </source>
</evidence>
<dbReference type="Proteomes" id="UP000245119">
    <property type="component" value="Linkage Group LG2"/>
</dbReference>
<dbReference type="EMBL" id="PZQS01000002">
    <property type="protein sequence ID" value="PVD35536.1"/>
    <property type="molecule type" value="Genomic_DNA"/>
</dbReference>
<keyword evidence="2" id="KW-1185">Reference proteome</keyword>